<dbReference type="EMBL" id="RAPQ01000008">
    <property type="protein sequence ID" value="RKE03627.1"/>
    <property type="molecule type" value="Genomic_DNA"/>
</dbReference>
<reference evidence="2 3" key="1">
    <citation type="submission" date="2018-09" db="EMBL/GenBank/DDBJ databases">
        <title>Genomic Encyclopedia of Archaeal and Bacterial Type Strains, Phase II (KMG-II): from individual species to whole genera.</title>
        <authorList>
            <person name="Goeker M."/>
        </authorList>
    </citation>
    <scope>NUCLEOTIDE SEQUENCE [LARGE SCALE GENOMIC DNA]</scope>
    <source>
        <strain evidence="2 3">DSM 21950</strain>
    </source>
</reference>
<proteinExistence type="predicted"/>
<dbReference type="AlphaFoldDB" id="A0A419X7B5"/>
<sequence length="404" mass="47607">MNIIEVTNQKHRTEFLDLAGKLYKNDSNYARPLDAEIEGIFNPDNNSFFSHGKAIRWILQDENGATIGRIAAFINEKKAHTYEQPTGGCGFFECIDDKKAAFLLFDTAKSWLSDNGMEAMDGPVNFGENDNHWGLLVDGFIPQGYGMPYHQKYYKAFFEEYGFKVFFEQYSYHLDLSKKFPERFWKIAEWIAKKPGFSFEHFRYDNSEKYVQDIISVYNEAWKFHDNFSPIDPEDLRKIAREGKGVIEEEFIWFAYHEGKPIAFFVAMPDINQILIKMNGKFNLWNKLKFLYYLKRKTITRARITIMGVVPKYQRFGVESAIFWHMDKVMKHKPQYNEMELSWVGDFNPKMVSIYESVGGVKMKTHFTYRYLFDRNKPFNRTPIIPLENRGDKAKRKKAKESAE</sequence>
<dbReference type="InterPro" id="IPR016181">
    <property type="entry name" value="Acyl_CoA_acyltransferase"/>
</dbReference>
<comment type="caution">
    <text evidence="2">The sequence shown here is derived from an EMBL/GenBank/DDBJ whole genome shotgun (WGS) entry which is preliminary data.</text>
</comment>
<gene>
    <name evidence="2" type="ORF">BXY64_0636</name>
</gene>
<feature type="compositionally biased region" description="Basic residues" evidence="1">
    <location>
        <begin position="393"/>
        <end position="404"/>
    </location>
</feature>
<dbReference type="Gene3D" id="3.40.630.30">
    <property type="match status" value="1"/>
</dbReference>
<organism evidence="2 3">
    <name type="scientific">Marinifilum flexuosum</name>
    <dbReference type="NCBI Taxonomy" id="1117708"/>
    <lineage>
        <taxon>Bacteria</taxon>
        <taxon>Pseudomonadati</taxon>
        <taxon>Bacteroidota</taxon>
        <taxon>Bacteroidia</taxon>
        <taxon>Marinilabiliales</taxon>
        <taxon>Marinifilaceae</taxon>
    </lineage>
</organism>
<evidence type="ECO:0008006" key="4">
    <source>
        <dbReference type="Google" id="ProtNLM"/>
    </source>
</evidence>
<evidence type="ECO:0000313" key="3">
    <source>
        <dbReference type="Proteomes" id="UP000284531"/>
    </source>
</evidence>
<name>A0A419X7B5_9BACT</name>
<dbReference type="SUPFAM" id="SSF55729">
    <property type="entry name" value="Acyl-CoA N-acyltransferases (Nat)"/>
    <property type="match status" value="1"/>
</dbReference>
<dbReference type="PANTHER" id="PTHR41368">
    <property type="entry name" value="PROTEIN YGHO"/>
    <property type="match status" value="1"/>
</dbReference>
<evidence type="ECO:0000256" key="1">
    <source>
        <dbReference type="SAM" id="MobiDB-lite"/>
    </source>
</evidence>
<keyword evidence="3" id="KW-1185">Reference proteome</keyword>
<dbReference type="InterPro" id="IPR039968">
    <property type="entry name" value="BcerS-like"/>
</dbReference>
<dbReference type="PANTHER" id="PTHR41368:SF1">
    <property type="entry name" value="PROTEIN YGHO"/>
    <property type="match status" value="1"/>
</dbReference>
<protein>
    <recommendedName>
        <fullName evidence="4">N-acetyltransferase domain-containing protein</fullName>
    </recommendedName>
</protein>
<feature type="region of interest" description="Disordered" evidence="1">
    <location>
        <begin position="384"/>
        <end position="404"/>
    </location>
</feature>
<dbReference type="RefSeq" id="WP_211334397.1">
    <property type="nucleotide sequence ID" value="NZ_CANNFL010000003.1"/>
</dbReference>
<evidence type="ECO:0000313" key="2">
    <source>
        <dbReference type="EMBL" id="RKE03627.1"/>
    </source>
</evidence>
<accession>A0A419X7B5</accession>
<dbReference type="Proteomes" id="UP000284531">
    <property type="component" value="Unassembled WGS sequence"/>
</dbReference>